<dbReference type="PANTHER" id="PTHR44942">
    <property type="entry name" value="METHYLTRANSF_11 DOMAIN-CONTAINING PROTEIN"/>
    <property type="match status" value="1"/>
</dbReference>
<name>A0A166ATT1_9AGAM</name>
<dbReference type="AlphaFoldDB" id="A0A166ATT1"/>
<dbReference type="InterPro" id="IPR013216">
    <property type="entry name" value="Methyltransf_11"/>
</dbReference>
<dbReference type="EMBL" id="KV417654">
    <property type="protein sequence ID" value="KZP11949.1"/>
    <property type="molecule type" value="Genomic_DNA"/>
</dbReference>
<dbReference type="InterPro" id="IPR029063">
    <property type="entry name" value="SAM-dependent_MTases_sf"/>
</dbReference>
<dbReference type="STRING" id="436010.A0A166ATT1"/>
<protein>
    <submittedName>
        <fullName evidence="5">S-adenosyl-L-methionine-dependent methyltransferase</fullName>
    </submittedName>
</protein>
<evidence type="ECO:0000256" key="2">
    <source>
        <dbReference type="ARBA" id="ARBA00022603"/>
    </source>
</evidence>
<sequence>MSTSVHAVAQQGFGTGTNDLYDRARPSYQSNAISHIRQAVKAAGAINVVELGAGTGIFTRALLAHSEWKDALARIRAVEPSAGMRAAFERTVEDPRADIVDGSFAATGVEDGWADVVIIAQAFHWCPDYEAAAKELARVLKPNGVVALIWNLEDRETAAWVAQLRDLIESHENNTPQFHRGLWRAFFGVPSYAALFKPEQQATWDYTLPATLEVVTDRAHSKSYIAILGEEQRRGVDAEITKIIGRGDGLVWRDEAKGEFEYPYKTTVVICEKKA</sequence>
<dbReference type="SUPFAM" id="SSF53335">
    <property type="entry name" value="S-adenosyl-L-methionine-dependent methyltransferases"/>
    <property type="match status" value="1"/>
</dbReference>
<dbReference type="Gene3D" id="3.40.50.150">
    <property type="entry name" value="Vaccinia Virus protein VP39"/>
    <property type="match status" value="1"/>
</dbReference>
<organism evidence="5 6">
    <name type="scientific">Athelia psychrophila</name>
    <dbReference type="NCBI Taxonomy" id="1759441"/>
    <lineage>
        <taxon>Eukaryota</taxon>
        <taxon>Fungi</taxon>
        <taxon>Dikarya</taxon>
        <taxon>Basidiomycota</taxon>
        <taxon>Agaricomycotina</taxon>
        <taxon>Agaricomycetes</taxon>
        <taxon>Agaricomycetidae</taxon>
        <taxon>Atheliales</taxon>
        <taxon>Atheliaceae</taxon>
        <taxon>Athelia</taxon>
    </lineage>
</organism>
<comment type="similarity">
    <text evidence="1">Belongs to the methyltransferase superfamily.</text>
</comment>
<dbReference type="Proteomes" id="UP000076532">
    <property type="component" value="Unassembled WGS sequence"/>
</dbReference>
<evidence type="ECO:0000256" key="3">
    <source>
        <dbReference type="ARBA" id="ARBA00022679"/>
    </source>
</evidence>
<dbReference type="GO" id="GO:0008757">
    <property type="term" value="F:S-adenosylmethionine-dependent methyltransferase activity"/>
    <property type="evidence" value="ECO:0007669"/>
    <property type="project" value="InterPro"/>
</dbReference>
<gene>
    <name evidence="5" type="ORF">FIBSPDRAFT_870706</name>
</gene>
<accession>A0A166ATT1</accession>
<evidence type="ECO:0000259" key="4">
    <source>
        <dbReference type="Pfam" id="PF08241"/>
    </source>
</evidence>
<evidence type="ECO:0000313" key="5">
    <source>
        <dbReference type="EMBL" id="KZP11949.1"/>
    </source>
</evidence>
<evidence type="ECO:0000256" key="1">
    <source>
        <dbReference type="ARBA" id="ARBA00008361"/>
    </source>
</evidence>
<dbReference type="CDD" id="cd02440">
    <property type="entry name" value="AdoMet_MTases"/>
    <property type="match status" value="1"/>
</dbReference>
<dbReference type="GO" id="GO:0032259">
    <property type="term" value="P:methylation"/>
    <property type="evidence" value="ECO:0007669"/>
    <property type="project" value="UniProtKB-KW"/>
</dbReference>
<keyword evidence="6" id="KW-1185">Reference proteome</keyword>
<feature type="domain" description="Methyltransferase type 11" evidence="4">
    <location>
        <begin position="50"/>
        <end position="147"/>
    </location>
</feature>
<dbReference type="OrthoDB" id="66144at2759"/>
<keyword evidence="3" id="KW-0808">Transferase</keyword>
<proteinExistence type="inferred from homology"/>
<keyword evidence="2 5" id="KW-0489">Methyltransferase</keyword>
<dbReference type="InterPro" id="IPR051052">
    <property type="entry name" value="Diverse_substrate_MTase"/>
</dbReference>
<evidence type="ECO:0000313" key="6">
    <source>
        <dbReference type="Proteomes" id="UP000076532"/>
    </source>
</evidence>
<reference evidence="5 6" key="1">
    <citation type="journal article" date="2016" name="Mol. Biol. Evol.">
        <title>Comparative Genomics of Early-Diverging Mushroom-Forming Fungi Provides Insights into the Origins of Lignocellulose Decay Capabilities.</title>
        <authorList>
            <person name="Nagy L.G."/>
            <person name="Riley R."/>
            <person name="Tritt A."/>
            <person name="Adam C."/>
            <person name="Daum C."/>
            <person name="Floudas D."/>
            <person name="Sun H."/>
            <person name="Yadav J.S."/>
            <person name="Pangilinan J."/>
            <person name="Larsson K.H."/>
            <person name="Matsuura K."/>
            <person name="Barry K."/>
            <person name="Labutti K."/>
            <person name="Kuo R."/>
            <person name="Ohm R.A."/>
            <person name="Bhattacharya S.S."/>
            <person name="Shirouzu T."/>
            <person name="Yoshinaga Y."/>
            <person name="Martin F.M."/>
            <person name="Grigoriev I.V."/>
            <person name="Hibbett D.S."/>
        </authorList>
    </citation>
    <scope>NUCLEOTIDE SEQUENCE [LARGE SCALE GENOMIC DNA]</scope>
    <source>
        <strain evidence="5 6">CBS 109695</strain>
    </source>
</reference>
<dbReference type="Pfam" id="PF08241">
    <property type="entry name" value="Methyltransf_11"/>
    <property type="match status" value="1"/>
</dbReference>
<dbReference type="PANTHER" id="PTHR44942:SF4">
    <property type="entry name" value="METHYLTRANSFERASE TYPE 11 DOMAIN-CONTAINING PROTEIN"/>
    <property type="match status" value="1"/>
</dbReference>